<proteinExistence type="predicted"/>
<organism evidence="2">
    <name type="scientific">marine sediment metagenome</name>
    <dbReference type="NCBI Taxonomy" id="412755"/>
    <lineage>
        <taxon>unclassified sequences</taxon>
        <taxon>metagenomes</taxon>
        <taxon>ecological metagenomes</taxon>
    </lineage>
</organism>
<accession>X1I7I9</accession>
<sequence>MTSGAWFCTGLSIGLLVGTLLGYMLFAAVMLETPLAVQRDREQDRLEPELTEDDPP</sequence>
<name>X1I7I9_9ZZZZ</name>
<feature type="transmembrane region" description="Helical" evidence="1">
    <location>
        <begin position="12"/>
        <end position="31"/>
    </location>
</feature>
<comment type="caution">
    <text evidence="2">The sequence shown here is derived from an EMBL/GenBank/DDBJ whole genome shotgun (WGS) entry which is preliminary data.</text>
</comment>
<evidence type="ECO:0000256" key="1">
    <source>
        <dbReference type="SAM" id="Phobius"/>
    </source>
</evidence>
<reference evidence="2" key="1">
    <citation type="journal article" date="2014" name="Front. Microbiol.">
        <title>High frequency of phylogenetically diverse reductive dehalogenase-homologous genes in deep subseafloor sedimentary metagenomes.</title>
        <authorList>
            <person name="Kawai M."/>
            <person name="Futagami T."/>
            <person name="Toyoda A."/>
            <person name="Takaki Y."/>
            <person name="Nishi S."/>
            <person name="Hori S."/>
            <person name="Arai W."/>
            <person name="Tsubouchi T."/>
            <person name="Morono Y."/>
            <person name="Uchiyama I."/>
            <person name="Ito T."/>
            <person name="Fujiyama A."/>
            <person name="Inagaki F."/>
            <person name="Takami H."/>
        </authorList>
    </citation>
    <scope>NUCLEOTIDE SEQUENCE</scope>
    <source>
        <strain evidence="2">Expedition CK06-06</strain>
    </source>
</reference>
<dbReference type="AlphaFoldDB" id="X1I7I9"/>
<protein>
    <submittedName>
        <fullName evidence="2">Uncharacterized protein</fullName>
    </submittedName>
</protein>
<gene>
    <name evidence="2" type="ORF">S03H2_36128</name>
</gene>
<keyword evidence="1" id="KW-0812">Transmembrane</keyword>
<keyword evidence="1" id="KW-0472">Membrane</keyword>
<dbReference type="EMBL" id="BARU01022154">
    <property type="protein sequence ID" value="GAH53518.1"/>
    <property type="molecule type" value="Genomic_DNA"/>
</dbReference>
<evidence type="ECO:0000313" key="2">
    <source>
        <dbReference type="EMBL" id="GAH53518.1"/>
    </source>
</evidence>
<keyword evidence="1" id="KW-1133">Transmembrane helix</keyword>